<protein>
    <recommendedName>
        <fullName evidence="12">Cytochrome b-c1 complex subunit Rieske, mitochondrial</fullName>
    </recommendedName>
</protein>
<evidence type="ECO:0000256" key="10">
    <source>
        <dbReference type="ARBA" id="ARBA00023157"/>
    </source>
</evidence>
<dbReference type="InterPro" id="IPR017941">
    <property type="entry name" value="Rieske_2Fe-2S"/>
</dbReference>
<dbReference type="Pfam" id="PF00355">
    <property type="entry name" value="Rieske"/>
    <property type="match status" value="1"/>
</dbReference>
<proteinExistence type="inferred from homology"/>
<comment type="subcellular location">
    <subcellularLocation>
        <location evidence="1">Membrane</location>
        <topology evidence="1">Single-pass membrane protein</topology>
    </subcellularLocation>
</comment>
<reference evidence="15 16" key="1">
    <citation type="submission" date="2016-05" db="EMBL/GenBank/DDBJ databases">
        <title>Genome sequencing of Trichophyton rubrum CMCC(F)T1i isolated from hair.</title>
        <authorList>
            <person name="Zhan P."/>
            <person name="Tao Y."/>
            <person name="Liu W."/>
        </authorList>
    </citation>
    <scope>NUCLEOTIDE SEQUENCE [LARGE SCALE GENOMIC DNA]</scope>
    <source>
        <strain evidence="16">CMCC(F)T1i</strain>
    </source>
</reference>
<dbReference type="SUPFAM" id="SSF50022">
    <property type="entry name" value="ISP domain"/>
    <property type="match status" value="1"/>
</dbReference>
<dbReference type="VEuPathDB" id="FungiDB:TERG_05029"/>
<evidence type="ECO:0000256" key="11">
    <source>
        <dbReference type="ARBA" id="ARBA00034078"/>
    </source>
</evidence>
<keyword evidence="9" id="KW-0472">Membrane</keyword>
<dbReference type="GO" id="GO:0051537">
    <property type="term" value="F:2 iron, 2 sulfur cluster binding"/>
    <property type="evidence" value="ECO:0007669"/>
    <property type="project" value="UniProtKB-KW"/>
</dbReference>
<dbReference type="CDD" id="cd23645">
    <property type="entry name" value="HFD_Dpb3-like"/>
    <property type="match status" value="1"/>
</dbReference>
<evidence type="ECO:0000256" key="3">
    <source>
        <dbReference type="ARBA" id="ARBA00022692"/>
    </source>
</evidence>
<keyword evidence="3" id="KW-0812">Transmembrane</keyword>
<dbReference type="Gene3D" id="1.10.20.10">
    <property type="entry name" value="Histone, subunit A"/>
    <property type="match status" value="1"/>
</dbReference>
<keyword evidence="8" id="KW-0411">Iron-sulfur</keyword>
<dbReference type="Gene3D" id="2.102.10.10">
    <property type="entry name" value="Rieske [2Fe-2S] iron-sulphur domain"/>
    <property type="match status" value="1"/>
</dbReference>
<comment type="similarity">
    <text evidence="2">Belongs to the Rieske iron-sulfur protein family.</text>
</comment>
<keyword evidence="4" id="KW-0001">2Fe-2S</keyword>
<dbReference type="InterPro" id="IPR037008">
    <property type="entry name" value="bc1_Rieske_TM_sf"/>
</dbReference>
<keyword evidence="10" id="KW-1015">Disulfide bond</keyword>
<dbReference type="Pfam" id="PF02921">
    <property type="entry name" value="UCR_TM"/>
    <property type="match status" value="1"/>
</dbReference>
<evidence type="ECO:0000256" key="5">
    <source>
        <dbReference type="ARBA" id="ARBA00022723"/>
    </source>
</evidence>
<keyword evidence="7" id="KW-0408">Iron</keyword>
<feature type="compositionally biased region" description="Basic and acidic residues" evidence="13">
    <location>
        <begin position="108"/>
        <end position="117"/>
    </location>
</feature>
<evidence type="ECO:0000256" key="2">
    <source>
        <dbReference type="ARBA" id="ARBA00010651"/>
    </source>
</evidence>
<evidence type="ECO:0000313" key="16">
    <source>
        <dbReference type="Proteomes" id="UP000243015"/>
    </source>
</evidence>
<evidence type="ECO:0000256" key="12">
    <source>
        <dbReference type="ARBA" id="ARBA00072517"/>
    </source>
</evidence>
<organism evidence="15 16">
    <name type="scientific">Trichophyton rubrum</name>
    <name type="common">Athlete's foot fungus</name>
    <name type="synonym">Epidermophyton rubrum</name>
    <dbReference type="NCBI Taxonomy" id="5551"/>
    <lineage>
        <taxon>Eukaryota</taxon>
        <taxon>Fungi</taxon>
        <taxon>Dikarya</taxon>
        <taxon>Ascomycota</taxon>
        <taxon>Pezizomycotina</taxon>
        <taxon>Eurotiomycetes</taxon>
        <taxon>Eurotiomycetidae</taxon>
        <taxon>Onygenales</taxon>
        <taxon>Arthrodermataceae</taxon>
        <taxon>Trichophyton</taxon>
    </lineage>
</organism>
<sequence length="487" mass="53014">MPPAKASRESSGEATGHTSLPLARIKRIIRADEDIVQCSTNATFLIAVATEMFVQYLTEQGYNVVKSNNLKNLRYADIATAVSRIDNLEFLSDVIPKTTTYGKFKEKRAKEKAKEDGQVANQRTLKEMQVRQNGTPEHSREESMVDVGEQNVNELSPRPPMVIHASQSRSRLVDEGPSQPISARMIPALRQKKTQNRRNFIETPTSTSTSSTIQATTTAPRPTDRPTSACKSTGCAQLLVSRLAMSSLAASSASSLRACARHASVVPRALAASSIAQQRRGGASDASASASFDSPFTKSSGSTSTYKIPSFGKYASPRRESTNKTFSYFVVGSMGMMTAVGAKATVQDFLLNMSASADVLAQAKVEIALNSIPEGKNVIIKWRGKPVFIRHRTASEIQEAQETKWENLRDPQPDSDRVKNPEWLIMLGVCTHLGCVPIGEAGDFGGWFCPCHGSHYDISGRIRKGPAPLNLEVPIYDFPSDDTLVIG</sequence>
<feature type="domain" description="Rieske" evidence="14">
    <location>
        <begin position="390"/>
        <end position="485"/>
    </location>
</feature>
<dbReference type="PRINTS" id="PR00162">
    <property type="entry name" value="RIESKE"/>
</dbReference>
<dbReference type="GO" id="GO:0016020">
    <property type="term" value="C:membrane"/>
    <property type="evidence" value="ECO:0007669"/>
    <property type="project" value="UniProtKB-SubCell"/>
</dbReference>
<dbReference type="PANTHER" id="PTHR10134">
    <property type="entry name" value="CYTOCHROME B-C1 COMPLEX SUBUNIT RIESKE, MITOCHONDRIAL"/>
    <property type="match status" value="1"/>
</dbReference>
<feature type="compositionally biased region" description="Low complexity" evidence="13">
    <location>
        <begin position="283"/>
        <end position="294"/>
    </location>
</feature>
<feature type="region of interest" description="Disordered" evidence="13">
    <location>
        <begin position="283"/>
        <end position="304"/>
    </location>
</feature>
<name>A0A178EX88_TRIRU</name>
<dbReference type="GO" id="GO:0046872">
    <property type="term" value="F:metal ion binding"/>
    <property type="evidence" value="ECO:0007669"/>
    <property type="project" value="UniProtKB-KW"/>
</dbReference>
<dbReference type="NCBIfam" id="TIGR01416">
    <property type="entry name" value="Rieske_proteo"/>
    <property type="match status" value="1"/>
</dbReference>
<dbReference type="EMBL" id="LHPM01000015">
    <property type="protein sequence ID" value="OAL64634.1"/>
    <property type="molecule type" value="Genomic_DNA"/>
</dbReference>
<evidence type="ECO:0000256" key="7">
    <source>
        <dbReference type="ARBA" id="ARBA00023004"/>
    </source>
</evidence>
<dbReference type="Pfam" id="PF00808">
    <property type="entry name" value="CBFD_NFYB_HMF"/>
    <property type="match status" value="1"/>
</dbReference>
<dbReference type="SUPFAM" id="SSF81502">
    <property type="entry name" value="ISP transmembrane anchor"/>
    <property type="match status" value="1"/>
</dbReference>
<dbReference type="AlphaFoldDB" id="A0A178EX88"/>
<dbReference type="GO" id="GO:0008121">
    <property type="term" value="F:quinol-cytochrome-c reductase activity"/>
    <property type="evidence" value="ECO:0007669"/>
    <property type="project" value="InterPro"/>
</dbReference>
<evidence type="ECO:0000256" key="9">
    <source>
        <dbReference type="ARBA" id="ARBA00023136"/>
    </source>
</evidence>
<evidence type="ECO:0000256" key="8">
    <source>
        <dbReference type="ARBA" id="ARBA00023014"/>
    </source>
</evidence>
<gene>
    <name evidence="15" type="ORF">A7C99_4068</name>
</gene>
<evidence type="ECO:0000256" key="4">
    <source>
        <dbReference type="ARBA" id="ARBA00022714"/>
    </source>
</evidence>
<comment type="cofactor">
    <cofactor evidence="11">
        <name>[2Fe-2S] cluster</name>
        <dbReference type="ChEBI" id="CHEBI:190135"/>
    </cofactor>
</comment>
<dbReference type="InterPro" id="IPR014349">
    <property type="entry name" value="Rieske_Fe-S_prot"/>
</dbReference>
<feature type="compositionally biased region" description="Low complexity" evidence="13">
    <location>
        <begin position="203"/>
        <end position="227"/>
    </location>
</feature>
<dbReference type="CDD" id="cd03470">
    <property type="entry name" value="Rieske_cytochrome_bc1"/>
    <property type="match status" value="1"/>
</dbReference>
<feature type="region of interest" description="Disordered" evidence="13">
    <location>
        <begin position="202"/>
        <end position="229"/>
    </location>
</feature>
<dbReference type="InterPro" id="IPR003958">
    <property type="entry name" value="CBFA_NFYB_domain"/>
</dbReference>
<dbReference type="InterPro" id="IPR005805">
    <property type="entry name" value="Rieske_Fe-S_prot_C"/>
</dbReference>
<keyword evidence="6" id="KW-1133">Transmembrane helix</keyword>
<evidence type="ECO:0000256" key="13">
    <source>
        <dbReference type="SAM" id="MobiDB-lite"/>
    </source>
</evidence>
<dbReference type="Gene3D" id="1.20.5.270">
    <property type="entry name" value="Ubiquinol cytochrome reductase, transmembrane domain"/>
    <property type="match status" value="1"/>
</dbReference>
<dbReference type="SUPFAM" id="SSF47113">
    <property type="entry name" value="Histone-fold"/>
    <property type="match status" value="1"/>
</dbReference>
<dbReference type="InterPro" id="IPR036922">
    <property type="entry name" value="Rieske_2Fe-2S_sf"/>
</dbReference>
<comment type="caution">
    <text evidence="15">The sequence shown here is derived from an EMBL/GenBank/DDBJ whole genome shotgun (WGS) entry which is preliminary data.</text>
</comment>
<dbReference type="InterPro" id="IPR004192">
    <property type="entry name" value="Rieske_TM"/>
</dbReference>
<feature type="region of interest" description="Disordered" evidence="13">
    <location>
        <begin position="106"/>
        <end position="145"/>
    </location>
</feature>
<dbReference type="PROSITE" id="PS51296">
    <property type="entry name" value="RIESKE"/>
    <property type="match status" value="1"/>
</dbReference>
<evidence type="ECO:0000256" key="6">
    <source>
        <dbReference type="ARBA" id="ARBA00022989"/>
    </source>
</evidence>
<dbReference type="InterPro" id="IPR006317">
    <property type="entry name" value="Ubiquinol_cyt_c_Rdtase_Fe-S-su"/>
</dbReference>
<dbReference type="InterPro" id="IPR009072">
    <property type="entry name" value="Histone-fold"/>
</dbReference>
<dbReference type="GO" id="GO:0046982">
    <property type="term" value="F:protein heterodimerization activity"/>
    <property type="evidence" value="ECO:0007669"/>
    <property type="project" value="InterPro"/>
</dbReference>
<dbReference type="Proteomes" id="UP000243015">
    <property type="component" value="Unassembled WGS sequence"/>
</dbReference>
<evidence type="ECO:0000256" key="1">
    <source>
        <dbReference type="ARBA" id="ARBA00004167"/>
    </source>
</evidence>
<evidence type="ECO:0000259" key="14">
    <source>
        <dbReference type="PROSITE" id="PS51296"/>
    </source>
</evidence>
<dbReference type="FunFam" id="2.102.10.10:FF:000001">
    <property type="entry name" value="Cytochrome b-c1 complex subunit Rieske, mitochondrial"/>
    <property type="match status" value="1"/>
</dbReference>
<keyword evidence="5" id="KW-0479">Metal-binding</keyword>
<evidence type="ECO:0000313" key="15">
    <source>
        <dbReference type="EMBL" id="OAL64634.1"/>
    </source>
</evidence>
<accession>A0A178EX88</accession>